<feature type="transmembrane region" description="Helical" evidence="7">
    <location>
        <begin position="400"/>
        <end position="424"/>
    </location>
</feature>
<protein>
    <recommendedName>
        <fullName evidence="8">Major facilitator superfamily (MFS) profile domain-containing protein</fullName>
    </recommendedName>
</protein>
<dbReference type="GO" id="GO:0005351">
    <property type="term" value="F:carbohydrate:proton symporter activity"/>
    <property type="evidence" value="ECO:0007669"/>
    <property type="project" value="TreeGrafter"/>
</dbReference>
<dbReference type="PROSITE" id="PS00216">
    <property type="entry name" value="SUGAR_TRANSPORT_1"/>
    <property type="match status" value="1"/>
</dbReference>
<dbReference type="Proteomes" id="UP000053257">
    <property type="component" value="Unassembled WGS sequence"/>
</dbReference>
<dbReference type="PANTHER" id="PTHR48022:SF64">
    <property type="entry name" value="MAJOR FACILITATOR SUPERFAMILY (MFS) PROFILE DOMAIN-CONTAINING PROTEIN"/>
    <property type="match status" value="1"/>
</dbReference>
<feature type="compositionally biased region" description="Basic and acidic residues" evidence="6">
    <location>
        <begin position="564"/>
        <end position="580"/>
    </location>
</feature>
<gene>
    <name evidence="9" type="ORF">PHLGIDRAFT_73600</name>
</gene>
<evidence type="ECO:0000256" key="7">
    <source>
        <dbReference type="SAM" id="Phobius"/>
    </source>
</evidence>
<keyword evidence="10" id="KW-1185">Reference proteome</keyword>
<feature type="transmembrane region" description="Helical" evidence="7">
    <location>
        <begin position="436"/>
        <end position="453"/>
    </location>
</feature>
<evidence type="ECO:0000256" key="1">
    <source>
        <dbReference type="ARBA" id="ARBA00004141"/>
    </source>
</evidence>
<evidence type="ECO:0000256" key="4">
    <source>
        <dbReference type="ARBA" id="ARBA00022989"/>
    </source>
</evidence>
<feature type="transmembrane region" description="Helical" evidence="7">
    <location>
        <begin position="365"/>
        <end position="388"/>
    </location>
</feature>
<feature type="domain" description="Major facilitator superfamily (MFS) profile" evidence="8">
    <location>
        <begin position="47"/>
        <end position="488"/>
    </location>
</feature>
<feature type="transmembrane region" description="Helical" evidence="7">
    <location>
        <begin position="209"/>
        <end position="228"/>
    </location>
</feature>
<name>A0A0C3PIL9_PHLG1</name>
<dbReference type="Pfam" id="PF00083">
    <property type="entry name" value="Sugar_tr"/>
    <property type="match status" value="1"/>
</dbReference>
<dbReference type="InterPro" id="IPR005828">
    <property type="entry name" value="MFS_sugar_transport-like"/>
</dbReference>
<organism evidence="9 10">
    <name type="scientific">Phlebiopsis gigantea (strain 11061_1 CR5-6)</name>
    <name type="common">White-rot fungus</name>
    <name type="synonym">Peniophora gigantea</name>
    <dbReference type="NCBI Taxonomy" id="745531"/>
    <lineage>
        <taxon>Eukaryota</taxon>
        <taxon>Fungi</taxon>
        <taxon>Dikarya</taxon>
        <taxon>Basidiomycota</taxon>
        <taxon>Agaricomycotina</taxon>
        <taxon>Agaricomycetes</taxon>
        <taxon>Polyporales</taxon>
        <taxon>Phanerochaetaceae</taxon>
        <taxon>Phlebiopsis</taxon>
    </lineage>
</organism>
<dbReference type="PROSITE" id="PS50850">
    <property type="entry name" value="MFS"/>
    <property type="match status" value="1"/>
</dbReference>
<dbReference type="STRING" id="745531.A0A0C3PIL9"/>
<dbReference type="AlphaFoldDB" id="A0A0C3PIL9"/>
<dbReference type="InterPro" id="IPR050360">
    <property type="entry name" value="MFS_Sugar_Transporters"/>
</dbReference>
<dbReference type="InterPro" id="IPR036259">
    <property type="entry name" value="MFS_trans_sf"/>
</dbReference>
<feature type="transmembrane region" description="Helical" evidence="7">
    <location>
        <begin position="146"/>
        <end position="167"/>
    </location>
</feature>
<dbReference type="SUPFAM" id="SSF103473">
    <property type="entry name" value="MFS general substrate transporter"/>
    <property type="match status" value="1"/>
</dbReference>
<keyword evidence="4 7" id="KW-1133">Transmembrane helix</keyword>
<dbReference type="Gene3D" id="1.20.1250.20">
    <property type="entry name" value="MFS general substrate transporter like domains"/>
    <property type="match status" value="1"/>
</dbReference>
<feature type="transmembrane region" description="Helical" evidence="7">
    <location>
        <begin position="341"/>
        <end position="358"/>
    </location>
</feature>
<dbReference type="GO" id="GO:0016020">
    <property type="term" value="C:membrane"/>
    <property type="evidence" value="ECO:0007669"/>
    <property type="project" value="UniProtKB-SubCell"/>
</dbReference>
<dbReference type="PANTHER" id="PTHR48022">
    <property type="entry name" value="PLASTIDIC GLUCOSE TRANSPORTER 4"/>
    <property type="match status" value="1"/>
</dbReference>
<evidence type="ECO:0000256" key="3">
    <source>
        <dbReference type="ARBA" id="ARBA00022692"/>
    </source>
</evidence>
<keyword evidence="3 7" id="KW-0812">Transmembrane</keyword>
<dbReference type="EMBL" id="KN840532">
    <property type="protein sequence ID" value="KIP05838.1"/>
    <property type="molecule type" value="Genomic_DNA"/>
</dbReference>
<dbReference type="OrthoDB" id="6133115at2759"/>
<feature type="transmembrane region" description="Helical" evidence="7">
    <location>
        <begin position="85"/>
        <end position="104"/>
    </location>
</feature>
<feature type="transmembrane region" description="Helical" evidence="7">
    <location>
        <begin position="43"/>
        <end position="65"/>
    </location>
</feature>
<evidence type="ECO:0000313" key="10">
    <source>
        <dbReference type="Proteomes" id="UP000053257"/>
    </source>
</evidence>
<evidence type="ECO:0000256" key="2">
    <source>
        <dbReference type="ARBA" id="ARBA00010992"/>
    </source>
</evidence>
<evidence type="ECO:0000256" key="6">
    <source>
        <dbReference type="SAM" id="MobiDB-lite"/>
    </source>
</evidence>
<feature type="region of interest" description="Disordered" evidence="6">
    <location>
        <begin position="549"/>
        <end position="580"/>
    </location>
</feature>
<dbReference type="InterPro" id="IPR005829">
    <property type="entry name" value="Sugar_transporter_CS"/>
</dbReference>
<sequence length="580" mass="64276">MPVPEWTIVDFIHRGPWWKNRGTSLPHSSSRTRILTSSSGIRLLNIYLFLPLLTAPINGFDSSLVNGLQILPAWERDFNNPNGKMLGLISAAQVIGSIVALPLTPYISDSLGRRPTLFIGSCIMFAGAILQALAKDIQTFIGARGMLGFGLTFGLNAAPLLITELAYPTQRGKLTSMYNASWYMGSIISAWAVFGAYNGAADSSWSWRVPTIVQALAPLLQLLLVWFIPESPRFLVAKGMESKAARILARFHADGHDERDPLIIFEMAQIRHALKMEKQAAREITWSTLFGTPGNRKRMRIIIALAIFSQWSGNGLVSYYINLILEGVGIVQPNTKAAINGGLQIWNLIAAMSGAFLVDHLGRRTLFIVSNIGMLLVFGAWTVTTALFNELHNESAAKATLPFIFVFYLFYDLAYTPMLIAYTLEILPFTIRAKGFAVMNLAVSLTLAFNQFVNPWALDAIGWKYYLVYCGWLIIELVFVVTYVVETRGRTLEETAALFDGEQPTQDLTHRGGEAATTGMGRIEVRVEEDKQDSPIHSQFLELRDVSAKGSSGDDLSVQSPVDCESKQARLYRMSERSDA</sequence>
<evidence type="ECO:0000256" key="5">
    <source>
        <dbReference type="ARBA" id="ARBA00023136"/>
    </source>
</evidence>
<dbReference type="FunFam" id="1.20.1250.20:FF:000117">
    <property type="entry name" value="MFS hexose transporter"/>
    <property type="match status" value="1"/>
</dbReference>
<accession>A0A0C3PIL9</accession>
<evidence type="ECO:0000259" key="8">
    <source>
        <dbReference type="PROSITE" id="PS50850"/>
    </source>
</evidence>
<proteinExistence type="inferred from homology"/>
<feature type="transmembrane region" description="Helical" evidence="7">
    <location>
        <begin position="465"/>
        <end position="485"/>
    </location>
</feature>
<evidence type="ECO:0000313" key="9">
    <source>
        <dbReference type="EMBL" id="KIP05838.1"/>
    </source>
</evidence>
<feature type="transmembrane region" description="Helical" evidence="7">
    <location>
        <begin position="179"/>
        <end position="197"/>
    </location>
</feature>
<reference evidence="9 10" key="1">
    <citation type="journal article" date="2014" name="PLoS Genet.">
        <title>Analysis of the Phlebiopsis gigantea genome, transcriptome and secretome provides insight into its pioneer colonization strategies of wood.</title>
        <authorList>
            <person name="Hori C."/>
            <person name="Ishida T."/>
            <person name="Igarashi K."/>
            <person name="Samejima M."/>
            <person name="Suzuki H."/>
            <person name="Master E."/>
            <person name="Ferreira P."/>
            <person name="Ruiz-Duenas F.J."/>
            <person name="Held B."/>
            <person name="Canessa P."/>
            <person name="Larrondo L.F."/>
            <person name="Schmoll M."/>
            <person name="Druzhinina I.S."/>
            <person name="Kubicek C.P."/>
            <person name="Gaskell J.A."/>
            <person name="Kersten P."/>
            <person name="St John F."/>
            <person name="Glasner J."/>
            <person name="Sabat G."/>
            <person name="Splinter BonDurant S."/>
            <person name="Syed K."/>
            <person name="Yadav J."/>
            <person name="Mgbeahuruike A.C."/>
            <person name="Kovalchuk A."/>
            <person name="Asiegbu F.O."/>
            <person name="Lackner G."/>
            <person name="Hoffmeister D."/>
            <person name="Rencoret J."/>
            <person name="Gutierrez A."/>
            <person name="Sun H."/>
            <person name="Lindquist E."/>
            <person name="Barry K."/>
            <person name="Riley R."/>
            <person name="Grigoriev I.V."/>
            <person name="Henrissat B."/>
            <person name="Kues U."/>
            <person name="Berka R.M."/>
            <person name="Martinez A.T."/>
            <person name="Covert S.F."/>
            <person name="Blanchette R.A."/>
            <person name="Cullen D."/>
        </authorList>
    </citation>
    <scope>NUCLEOTIDE SEQUENCE [LARGE SCALE GENOMIC DNA]</scope>
    <source>
        <strain evidence="9 10">11061_1 CR5-6</strain>
    </source>
</reference>
<dbReference type="HOGENOM" id="CLU_001265_30_13_1"/>
<feature type="transmembrane region" description="Helical" evidence="7">
    <location>
        <begin position="116"/>
        <end position="134"/>
    </location>
</feature>
<feature type="transmembrane region" description="Helical" evidence="7">
    <location>
        <begin position="301"/>
        <end position="321"/>
    </location>
</feature>
<comment type="subcellular location">
    <subcellularLocation>
        <location evidence="1">Membrane</location>
        <topology evidence="1">Multi-pass membrane protein</topology>
    </subcellularLocation>
</comment>
<keyword evidence="5 7" id="KW-0472">Membrane</keyword>
<comment type="similarity">
    <text evidence="2">Belongs to the major facilitator superfamily. Sugar transporter (TC 2.A.1.1) family.</text>
</comment>
<dbReference type="InterPro" id="IPR020846">
    <property type="entry name" value="MFS_dom"/>
</dbReference>